<organism evidence="1 2">
    <name type="scientific">Phytophthora sojae (strain P6497)</name>
    <name type="common">Soybean stem and root rot agent</name>
    <name type="synonym">Phytophthora megasperma f. sp. glycines</name>
    <dbReference type="NCBI Taxonomy" id="1094619"/>
    <lineage>
        <taxon>Eukaryota</taxon>
        <taxon>Sar</taxon>
        <taxon>Stramenopiles</taxon>
        <taxon>Oomycota</taxon>
        <taxon>Peronosporomycetes</taxon>
        <taxon>Peronosporales</taxon>
        <taxon>Peronosporaceae</taxon>
        <taxon>Phytophthora</taxon>
    </lineage>
</organism>
<dbReference type="STRING" id="1094619.G4YRB4"/>
<dbReference type="InParanoid" id="G4YRB4"/>
<dbReference type="KEGG" id="psoj:PHYSODRAFT_485391"/>
<dbReference type="PANTHER" id="PTHR37066:SF1">
    <property type="entry name" value="LNS2_PITP DOMAIN-CONTAINING PROTEIN"/>
    <property type="match status" value="1"/>
</dbReference>
<sequence length="198" mass="22693">MNGDSTLVPRSLVVPSGDTRWPLVAWGYRLGEGVHDLRQRARKRELSPQMSTQLKELNFAFNAPQFQRDEIIMPALRHFHQVHGHTDVPTVFFVPDGDDAWPRMAWNCSLGRTVDHIRNGNGFAPQVAASEQELRQMKFCLDMPIVDRDWNKKIIPALKVFRQIHHHCIVERPFKVPRASPWPEDAWGFALGSVIKGV</sequence>
<evidence type="ECO:0000313" key="1">
    <source>
        <dbReference type="EMBL" id="EGZ22848.1"/>
    </source>
</evidence>
<evidence type="ECO:0000313" key="2">
    <source>
        <dbReference type="Proteomes" id="UP000002640"/>
    </source>
</evidence>
<dbReference type="AlphaFoldDB" id="G4YRB4"/>
<dbReference type="EMBL" id="JH159152">
    <property type="protein sequence ID" value="EGZ22848.1"/>
    <property type="molecule type" value="Genomic_DNA"/>
</dbReference>
<proteinExistence type="predicted"/>
<keyword evidence="2" id="KW-1185">Reference proteome</keyword>
<dbReference type="RefSeq" id="XP_009518136.1">
    <property type="nucleotide sequence ID" value="XM_009519841.1"/>
</dbReference>
<dbReference type="SMR" id="G4YRB4"/>
<name>G4YRB4_PHYSP</name>
<accession>G4YRB4</accession>
<gene>
    <name evidence="1" type="ORF">PHYSODRAFT_485391</name>
</gene>
<protein>
    <recommendedName>
        <fullName evidence="3">Helicase-associated domain-containing protein</fullName>
    </recommendedName>
</protein>
<dbReference type="GeneID" id="20655881"/>
<dbReference type="Proteomes" id="UP000002640">
    <property type="component" value="Unassembled WGS sequence"/>
</dbReference>
<reference evidence="1 2" key="1">
    <citation type="journal article" date="2006" name="Science">
        <title>Phytophthora genome sequences uncover evolutionary origins and mechanisms of pathogenesis.</title>
        <authorList>
            <person name="Tyler B.M."/>
            <person name="Tripathy S."/>
            <person name="Zhang X."/>
            <person name="Dehal P."/>
            <person name="Jiang R.H."/>
            <person name="Aerts A."/>
            <person name="Arredondo F.D."/>
            <person name="Baxter L."/>
            <person name="Bensasson D."/>
            <person name="Beynon J.L."/>
            <person name="Chapman J."/>
            <person name="Damasceno C.M."/>
            <person name="Dorrance A.E."/>
            <person name="Dou D."/>
            <person name="Dickerman A.W."/>
            <person name="Dubchak I.L."/>
            <person name="Garbelotto M."/>
            <person name="Gijzen M."/>
            <person name="Gordon S.G."/>
            <person name="Govers F."/>
            <person name="Grunwald N.J."/>
            <person name="Huang W."/>
            <person name="Ivors K.L."/>
            <person name="Jones R.W."/>
            <person name="Kamoun S."/>
            <person name="Krampis K."/>
            <person name="Lamour K.H."/>
            <person name="Lee M.K."/>
            <person name="McDonald W.H."/>
            <person name="Medina M."/>
            <person name="Meijer H.J."/>
            <person name="Nordberg E.K."/>
            <person name="Maclean D.J."/>
            <person name="Ospina-Giraldo M.D."/>
            <person name="Morris P.F."/>
            <person name="Phuntumart V."/>
            <person name="Putnam N.H."/>
            <person name="Rash S."/>
            <person name="Rose J.K."/>
            <person name="Sakihama Y."/>
            <person name="Salamov A.A."/>
            <person name="Savidor A."/>
            <person name="Scheuring C.F."/>
            <person name="Smith B.M."/>
            <person name="Sobral B.W."/>
            <person name="Terry A."/>
            <person name="Torto-Alalibo T.A."/>
            <person name="Win J."/>
            <person name="Xu Z."/>
            <person name="Zhang H."/>
            <person name="Grigoriev I.V."/>
            <person name="Rokhsar D.S."/>
            <person name="Boore J.L."/>
        </authorList>
    </citation>
    <scope>NUCLEOTIDE SEQUENCE [LARGE SCALE GENOMIC DNA]</scope>
    <source>
        <strain evidence="1 2">P6497</strain>
    </source>
</reference>
<dbReference type="PANTHER" id="PTHR37066">
    <property type="entry name" value="HELICASE-ASSOCIATED"/>
    <property type="match status" value="1"/>
</dbReference>
<evidence type="ECO:0008006" key="3">
    <source>
        <dbReference type="Google" id="ProtNLM"/>
    </source>
</evidence>